<dbReference type="PANTHER" id="PTHR31264:SF3">
    <property type="entry name" value="OS07G0554100 PROTEIN"/>
    <property type="match status" value="1"/>
</dbReference>
<keyword evidence="3" id="KW-1185">Reference proteome</keyword>
<dbReference type="InterPro" id="IPR036047">
    <property type="entry name" value="F-box-like_dom_sf"/>
</dbReference>
<protein>
    <recommendedName>
        <fullName evidence="1">F-box protein AT5G49610-like beta-propeller domain-containing protein</fullName>
    </recommendedName>
</protein>
<dbReference type="PANTHER" id="PTHR31264">
    <property type="entry name" value="OS07G0554500 PROTEIN-RELATED"/>
    <property type="match status" value="1"/>
</dbReference>
<sequence>MASPDHPSAKRIDAPAAPPPLLCLNDDLLAEIFLRLPALADVGRAATACAAFRRVVADRAFLRRLRSVHASPVLGLLLFSSIHPAEPPHSNAPFARALQRAADLSFSFVPSAGRWIPVDSRDGRVLLEREAMSGDFAVCDPLSRRYLFLPQIPGRPAAQRRGRLEPFLVPASDEDSETSFRVVCVVECKPGQLVAFVFSSATGQWESLTVDAGLQPSCKFSWSSYACGCFYWKVVTGINNFLVLDPRSMEFSSVDIPSGLGQQDSVIVEAGEGSIGMFTLYNSIISAASYLVYTVRDIDEEGNSMWQFKRRVRLPAQYVFSFADAMDRHLLLRGIPWNLHLGSSTDEVDIGYFSVEFESMQIEKMCDLKHLLYAKLYTGFPPSLCVPSI</sequence>
<organism evidence="2 3">
    <name type="scientific">Setaria viridis</name>
    <name type="common">Green bristlegrass</name>
    <name type="synonym">Setaria italica subsp. viridis</name>
    <dbReference type="NCBI Taxonomy" id="4556"/>
    <lineage>
        <taxon>Eukaryota</taxon>
        <taxon>Viridiplantae</taxon>
        <taxon>Streptophyta</taxon>
        <taxon>Embryophyta</taxon>
        <taxon>Tracheophyta</taxon>
        <taxon>Spermatophyta</taxon>
        <taxon>Magnoliopsida</taxon>
        <taxon>Liliopsida</taxon>
        <taxon>Poales</taxon>
        <taxon>Poaceae</taxon>
        <taxon>PACMAD clade</taxon>
        <taxon>Panicoideae</taxon>
        <taxon>Panicodae</taxon>
        <taxon>Paniceae</taxon>
        <taxon>Cenchrinae</taxon>
        <taxon>Setaria</taxon>
    </lineage>
</organism>
<dbReference type="EMBL" id="CM016553">
    <property type="protein sequence ID" value="TKW35252.1"/>
    <property type="molecule type" value="Genomic_DNA"/>
</dbReference>
<evidence type="ECO:0000313" key="2">
    <source>
        <dbReference type="EMBL" id="TKW35252.1"/>
    </source>
</evidence>
<gene>
    <name evidence="2" type="ORF">SEVIR_2G360500v2</name>
</gene>
<feature type="domain" description="F-box protein AT5G49610-like beta-propeller" evidence="1">
    <location>
        <begin position="118"/>
        <end position="265"/>
    </location>
</feature>
<dbReference type="AlphaFoldDB" id="A0A4U6W058"/>
<dbReference type="EMBL" id="CM016553">
    <property type="protein sequence ID" value="TKW35251.1"/>
    <property type="molecule type" value="Genomic_DNA"/>
</dbReference>
<name>A0A4U6W058_SETVI</name>
<accession>A0A4U6W058</accession>
<evidence type="ECO:0000313" key="3">
    <source>
        <dbReference type="Proteomes" id="UP000298652"/>
    </source>
</evidence>
<proteinExistence type="predicted"/>
<dbReference type="Pfam" id="PF23635">
    <property type="entry name" value="Beta-prop_AT5G49610-like"/>
    <property type="match status" value="1"/>
</dbReference>
<dbReference type="SUPFAM" id="SSF81383">
    <property type="entry name" value="F-box domain"/>
    <property type="match status" value="1"/>
</dbReference>
<dbReference type="Proteomes" id="UP000298652">
    <property type="component" value="Chromosome 2"/>
</dbReference>
<dbReference type="Gramene" id="TKW35252">
    <property type="protein sequence ID" value="TKW35252"/>
    <property type="gene ID" value="SEVIR_2G360500v2"/>
</dbReference>
<dbReference type="Gramene" id="TKW35251">
    <property type="protein sequence ID" value="TKW35251"/>
    <property type="gene ID" value="SEVIR_2G360500v2"/>
</dbReference>
<dbReference type="InterPro" id="IPR056594">
    <property type="entry name" value="AT5G49610-like_b-prop"/>
</dbReference>
<reference evidence="2 3" key="1">
    <citation type="submission" date="2019-03" db="EMBL/GenBank/DDBJ databases">
        <title>WGS assembly of Setaria viridis.</title>
        <authorList>
            <person name="Huang P."/>
            <person name="Jenkins J."/>
            <person name="Grimwood J."/>
            <person name="Barry K."/>
            <person name="Healey A."/>
            <person name="Mamidi S."/>
            <person name="Sreedasyam A."/>
            <person name="Shu S."/>
            <person name="Feldman M."/>
            <person name="Wu J."/>
            <person name="Yu Y."/>
            <person name="Chen C."/>
            <person name="Johnson J."/>
            <person name="Rokhsar D."/>
            <person name="Baxter I."/>
            <person name="Schmutz J."/>
            <person name="Brutnell T."/>
            <person name="Kellogg E."/>
        </authorList>
    </citation>
    <scope>NUCLEOTIDE SEQUENCE [LARGE SCALE GENOMIC DNA]</scope>
    <source>
        <strain evidence="3">cv. A10</strain>
    </source>
</reference>
<dbReference type="OMA" id="CAGRWIP"/>
<evidence type="ECO:0000259" key="1">
    <source>
        <dbReference type="Pfam" id="PF23635"/>
    </source>
</evidence>